<protein>
    <submittedName>
        <fullName evidence="4">HlyD family efflux transporter periplasmic adaptor subunit</fullName>
    </submittedName>
</protein>
<dbReference type="Pfam" id="PF25881">
    <property type="entry name" value="HH_YBHG"/>
    <property type="match status" value="1"/>
</dbReference>
<keyword evidence="1" id="KW-0175">Coiled coil</keyword>
<feature type="domain" description="YbhG-like alpha-helical hairpin" evidence="3">
    <location>
        <begin position="63"/>
        <end position="191"/>
    </location>
</feature>
<reference evidence="4 5" key="1">
    <citation type="submission" date="2023-05" db="EMBL/GenBank/DDBJ databases">
        <title>YMD87, complete Genome.</title>
        <authorList>
            <person name="Zhang J."/>
            <person name="Xu X."/>
        </authorList>
    </citation>
    <scope>NUCLEOTIDE SEQUENCE [LARGE SCALE GENOMIC DNA]</scope>
    <source>
        <strain evidence="4 5">YMD87</strain>
    </source>
</reference>
<dbReference type="RefSeq" id="WP_282300734.1">
    <property type="nucleotide sequence ID" value="NZ_CP124616.1"/>
</dbReference>
<dbReference type="PANTHER" id="PTHR30438:SF2">
    <property type="entry name" value="MEMBRANE PROTEIN"/>
    <property type="match status" value="1"/>
</dbReference>
<evidence type="ECO:0000256" key="2">
    <source>
        <dbReference type="SAM" id="SignalP"/>
    </source>
</evidence>
<organism evidence="4 5">
    <name type="scientific">Tropicibacter oceani</name>
    <dbReference type="NCBI Taxonomy" id="3058420"/>
    <lineage>
        <taxon>Bacteria</taxon>
        <taxon>Pseudomonadati</taxon>
        <taxon>Pseudomonadota</taxon>
        <taxon>Alphaproteobacteria</taxon>
        <taxon>Rhodobacterales</taxon>
        <taxon>Roseobacteraceae</taxon>
        <taxon>Tropicibacter</taxon>
    </lineage>
</organism>
<name>A0ABY8QJD3_9RHOB</name>
<evidence type="ECO:0000313" key="5">
    <source>
        <dbReference type="Proteomes" id="UP001241605"/>
    </source>
</evidence>
<dbReference type="InterPro" id="IPR059052">
    <property type="entry name" value="HH_YbhG-like"/>
</dbReference>
<dbReference type="Proteomes" id="UP001241605">
    <property type="component" value="Chromosome"/>
</dbReference>
<evidence type="ECO:0000259" key="3">
    <source>
        <dbReference type="Pfam" id="PF25881"/>
    </source>
</evidence>
<evidence type="ECO:0000313" key="4">
    <source>
        <dbReference type="EMBL" id="WGW04103.1"/>
    </source>
</evidence>
<feature type="coiled-coil region" evidence="1">
    <location>
        <begin position="65"/>
        <end position="128"/>
    </location>
</feature>
<feature type="chain" id="PRO_5045544490" evidence="2">
    <location>
        <begin position="25"/>
        <end position="316"/>
    </location>
</feature>
<proteinExistence type="predicted"/>
<keyword evidence="5" id="KW-1185">Reference proteome</keyword>
<dbReference type="Gene3D" id="1.10.287.470">
    <property type="entry name" value="Helix hairpin bin"/>
    <property type="match status" value="2"/>
</dbReference>
<sequence length="316" mass="33516">MSLLCSLPLIAALFSACDAPAPFATGYVEGEFTLVAPVETAQVRKVLVARGDRLAAGAPLVEMERRDAEIALAQADANLAQAQSQLANLLEGARDAEIEVIEATLASARLQAEEAERARERIIQLADRGVVTSAQRDDAITAAQVAQARVTQVSAELAVARLPARPQAIAQAKAAVSAAEAARDQVSWRLDQRRLSLPEPVTVIDIIRQEGEIAGPSAPVLAVLADGAIKLRLYVPQSSYALIAVGDLLRVNCDGCPSGGQARISYISDEPEFTPPVIYSVQNRQKLVYLVEARPEPGSPLKPGQIVDVALPKPAQ</sequence>
<dbReference type="EMBL" id="CP124616">
    <property type="protein sequence ID" value="WGW04103.1"/>
    <property type="molecule type" value="Genomic_DNA"/>
</dbReference>
<dbReference type="PANTHER" id="PTHR30438">
    <property type="entry name" value="36 KDA ANTIGEN-RELATED"/>
    <property type="match status" value="1"/>
</dbReference>
<dbReference type="Gene3D" id="2.40.50.100">
    <property type="match status" value="1"/>
</dbReference>
<accession>A0ABY8QJD3</accession>
<keyword evidence="2" id="KW-0732">Signal</keyword>
<evidence type="ECO:0000256" key="1">
    <source>
        <dbReference type="SAM" id="Coils"/>
    </source>
</evidence>
<gene>
    <name evidence="4" type="ORF">QF118_00765</name>
</gene>
<feature type="signal peptide" evidence="2">
    <location>
        <begin position="1"/>
        <end position="24"/>
    </location>
</feature>